<dbReference type="EMBL" id="CAJQZP010000918">
    <property type="protein sequence ID" value="CAG4996025.1"/>
    <property type="molecule type" value="Genomic_DNA"/>
</dbReference>
<feature type="domain" description="PiggyBac transposable element-derived protein" evidence="2">
    <location>
        <begin position="196"/>
        <end position="394"/>
    </location>
</feature>
<reference evidence="3" key="1">
    <citation type="submission" date="2021-04" db="EMBL/GenBank/DDBJ databases">
        <authorList>
            <person name="Tunstrom K."/>
        </authorList>
    </citation>
    <scope>NUCLEOTIDE SEQUENCE</scope>
</reference>
<evidence type="ECO:0000313" key="4">
    <source>
        <dbReference type="Proteomes" id="UP000691718"/>
    </source>
</evidence>
<feature type="domain" description="PiggyBac transposable element-derived protein" evidence="2">
    <location>
        <begin position="424"/>
        <end position="523"/>
    </location>
</feature>
<proteinExistence type="predicted"/>
<dbReference type="Pfam" id="PF13843">
    <property type="entry name" value="DDE_Tnp_1_7"/>
    <property type="match status" value="2"/>
</dbReference>
<dbReference type="PANTHER" id="PTHR47272:SF1">
    <property type="entry name" value="PIGGYBAC TRANSPOSABLE ELEMENT-DERIVED PROTEIN 3-LIKE"/>
    <property type="match status" value="1"/>
</dbReference>
<dbReference type="AlphaFoldDB" id="A0A8S3X470"/>
<gene>
    <name evidence="3" type="ORF">PAPOLLO_LOCUS12916</name>
</gene>
<keyword evidence="4" id="KW-1185">Reference proteome</keyword>
<dbReference type="InterPro" id="IPR029526">
    <property type="entry name" value="PGBD"/>
</dbReference>
<sequence>MIYNFLEDGLQDIQAPYVIPRDRSQPREWKTVEKIHDIPIFEKVFKSKGNYTHKSSPFDVFESMAHQIHLNENEIACALQCDLSEDGLDLDDDSLMDPDFEPDFEESIDESLEAEFDIDALVDTLNDDDRNSNFEVEVGPALSSSDIPGTSDPPVKRRKPEKLTLRWKKKNLELNAQQLAFTGNESLSSDILDLDTPIQFFLFLFPPELIKRISEETNLYVVQKDPNSTFRVSETEMRQFIGVVYMMSLIQLPRVTNHWSSVLGTPVIQQTMPSNKFEKIRQYLHFNDNTKCLHRTHPDSDRIFKIRPVVDALNESYGKVPLEKQLCVDEQICSTKARNMLKRYNPKKPHKWGYKLYVLSGVSGFAYTIEIESGKENVVRPDEPDLGASSNVVVLLEGIEYLTASCRQKKEIMKKDRGYSEEYIADVNGVDVSTVVWKDNKLVTLASTFAGLNPISEVRRYDKKNSRYINIPRPNVVSEYNRHMGGVDLVDSIMGIYKIKLRSKRWQMRLFYHFLDLTMANAWLFYKRVCKYKNIPNKTIMASADFRLEIAETLCKMGVKTGLTIRRSIEGQILAKKHKGPAQHVPPQAVRQDQVGHWPQWAEKKIRCKFPKCAGFTHTVCDKCGVALCYTKNKNCFRNFHLL</sequence>
<feature type="region of interest" description="Disordered" evidence="1">
    <location>
        <begin position="129"/>
        <end position="160"/>
    </location>
</feature>
<comment type="caution">
    <text evidence="3">The sequence shown here is derived from an EMBL/GenBank/DDBJ whole genome shotgun (WGS) entry which is preliminary data.</text>
</comment>
<name>A0A8S3X470_PARAO</name>
<evidence type="ECO:0000259" key="2">
    <source>
        <dbReference type="Pfam" id="PF13843"/>
    </source>
</evidence>
<dbReference type="Proteomes" id="UP000691718">
    <property type="component" value="Unassembled WGS sequence"/>
</dbReference>
<dbReference type="OrthoDB" id="122438at2759"/>
<dbReference type="PANTHER" id="PTHR47272">
    <property type="entry name" value="DDE_TNP_1_7 DOMAIN-CONTAINING PROTEIN"/>
    <property type="match status" value="1"/>
</dbReference>
<protein>
    <submittedName>
        <fullName evidence="3">(apollo) hypothetical protein</fullName>
    </submittedName>
</protein>
<evidence type="ECO:0000256" key="1">
    <source>
        <dbReference type="SAM" id="MobiDB-lite"/>
    </source>
</evidence>
<organism evidence="3 4">
    <name type="scientific">Parnassius apollo</name>
    <name type="common">Apollo butterfly</name>
    <name type="synonym">Papilio apollo</name>
    <dbReference type="NCBI Taxonomy" id="110799"/>
    <lineage>
        <taxon>Eukaryota</taxon>
        <taxon>Metazoa</taxon>
        <taxon>Ecdysozoa</taxon>
        <taxon>Arthropoda</taxon>
        <taxon>Hexapoda</taxon>
        <taxon>Insecta</taxon>
        <taxon>Pterygota</taxon>
        <taxon>Neoptera</taxon>
        <taxon>Endopterygota</taxon>
        <taxon>Lepidoptera</taxon>
        <taxon>Glossata</taxon>
        <taxon>Ditrysia</taxon>
        <taxon>Papilionoidea</taxon>
        <taxon>Papilionidae</taxon>
        <taxon>Parnassiinae</taxon>
        <taxon>Parnassini</taxon>
        <taxon>Parnassius</taxon>
        <taxon>Parnassius</taxon>
    </lineage>
</organism>
<accession>A0A8S3X470</accession>
<evidence type="ECO:0000313" key="3">
    <source>
        <dbReference type="EMBL" id="CAG4996025.1"/>
    </source>
</evidence>